<dbReference type="Pfam" id="PF02542">
    <property type="entry name" value="YgbB"/>
    <property type="match status" value="1"/>
</dbReference>
<feature type="binding site" evidence="8">
    <location>
        <position position="13"/>
    </location>
    <ligand>
        <name>a divalent metal cation</name>
        <dbReference type="ChEBI" id="CHEBI:60240"/>
    </ligand>
</feature>
<dbReference type="GO" id="GO:0046872">
    <property type="term" value="F:metal ion binding"/>
    <property type="evidence" value="ECO:0007669"/>
    <property type="project" value="UniProtKB-KW"/>
</dbReference>
<comment type="function">
    <text evidence="8">Involved in the biosynthesis of isopentenyl diphosphate (IPP) and dimethylallyl diphosphate (DMAPP), two major building blocks of isoprenoid compounds. Catalyzes the conversion of 4-diphosphocytidyl-2-C-methyl-D-erythritol 2-phosphate (CDP-ME2P) to 2-C-methyl-D-erythritol 2,4-cyclodiphosphate (ME-CPP) with a corresponding release of cytidine 5-monophosphate (CMP).</text>
</comment>
<dbReference type="AlphaFoldDB" id="A0A9E9LD57"/>
<feature type="binding site" evidence="8">
    <location>
        <begin position="105"/>
        <end position="111"/>
    </location>
    <ligand>
        <name>4-CDP-2-C-methyl-D-erythritol 2-phosphate</name>
        <dbReference type="ChEBI" id="CHEBI:57919"/>
    </ligand>
</feature>
<organism evidence="11">
    <name type="scientific">Oxalobacter aliiformigenes</name>
    <dbReference type="NCBI Taxonomy" id="2946593"/>
    <lineage>
        <taxon>Bacteria</taxon>
        <taxon>Pseudomonadati</taxon>
        <taxon>Pseudomonadota</taxon>
        <taxon>Betaproteobacteria</taxon>
        <taxon>Burkholderiales</taxon>
        <taxon>Oxalobacteraceae</taxon>
        <taxon>Oxalobacter</taxon>
    </lineage>
</organism>
<evidence type="ECO:0000256" key="3">
    <source>
        <dbReference type="ARBA" id="ARBA00008480"/>
    </source>
</evidence>
<dbReference type="FunFam" id="3.30.1330.50:FF:000001">
    <property type="entry name" value="2-C-methyl-D-erythritol 2,4-cyclodiphosphate synthase"/>
    <property type="match status" value="1"/>
</dbReference>
<evidence type="ECO:0000256" key="7">
    <source>
        <dbReference type="ARBA" id="ARBA00023239"/>
    </source>
</evidence>
<dbReference type="PROSITE" id="PS01350">
    <property type="entry name" value="ISPF"/>
    <property type="match status" value="1"/>
</dbReference>
<evidence type="ECO:0000256" key="8">
    <source>
        <dbReference type="HAMAP-Rule" id="MF_00107"/>
    </source>
</evidence>
<comment type="cofactor">
    <cofactor evidence="8">
        <name>a divalent metal cation</name>
        <dbReference type="ChEBI" id="CHEBI:60240"/>
    </cofactor>
    <text evidence="8">Binds 1 divalent metal cation per subunit.</text>
</comment>
<feature type="binding site" evidence="8">
    <location>
        <begin position="66"/>
        <end position="70"/>
    </location>
    <ligand>
        <name>4-CDP-2-C-methyl-D-erythritol 2-phosphate</name>
        <dbReference type="ChEBI" id="CHEBI:57919"/>
    </ligand>
</feature>
<gene>
    <name evidence="8 11" type="primary">ispF</name>
    <name evidence="11" type="ORF">NB646_08350</name>
</gene>
<name>A0A9E9LD57_9BURK</name>
<dbReference type="PANTHER" id="PTHR43181">
    <property type="entry name" value="2-C-METHYL-D-ERYTHRITOL 2,4-CYCLODIPHOSPHATE SYNTHASE, CHLOROPLASTIC"/>
    <property type="match status" value="1"/>
</dbReference>
<accession>A0A9E9LD57</accession>
<comment type="pathway">
    <text evidence="2 8">Isoprenoid biosynthesis; isopentenyl diphosphate biosynthesis via DXP pathway; isopentenyl diphosphate from 1-deoxy-D-xylulose 5-phosphate: step 4/6.</text>
</comment>
<feature type="binding site" evidence="8">
    <location>
        <position position="47"/>
    </location>
    <ligand>
        <name>a divalent metal cation</name>
        <dbReference type="ChEBI" id="CHEBI:60240"/>
    </ligand>
</feature>
<feature type="binding site" evidence="8">
    <location>
        <position position="144"/>
    </location>
    <ligand>
        <name>4-CDP-2-C-methyl-D-erythritol 2-phosphate</name>
        <dbReference type="ChEBI" id="CHEBI:57919"/>
    </ligand>
</feature>
<dbReference type="Gene3D" id="3.30.1330.50">
    <property type="entry name" value="2-C-methyl-D-erythritol 2,4-cyclodiphosphate synthase"/>
    <property type="match status" value="1"/>
</dbReference>
<comment type="subunit">
    <text evidence="8">Homotrimer.</text>
</comment>
<dbReference type="GO" id="GO:0016114">
    <property type="term" value="P:terpenoid biosynthetic process"/>
    <property type="evidence" value="ECO:0007669"/>
    <property type="project" value="InterPro"/>
</dbReference>
<evidence type="ECO:0000256" key="9">
    <source>
        <dbReference type="RuleBase" id="RU004395"/>
    </source>
</evidence>
<evidence type="ECO:0000256" key="2">
    <source>
        <dbReference type="ARBA" id="ARBA00004709"/>
    </source>
</evidence>
<keyword evidence="5 8" id="KW-0479">Metal-binding</keyword>
<dbReference type="HAMAP" id="MF_00107">
    <property type="entry name" value="IspF"/>
    <property type="match status" value="1"/>
</dbReference>
<comment type="caution">
    <text evidence="8">Lacks conserved residue(s) required for the propagation of feature annotation.</text>
</comment>
<dbReference type="InterPro" id="IPR003526">
    <property type="entry name" value="MECDP_synthase"/>
</dbReference>
<keyword evidence="6 8" id="KW-0414">Isoprene biosynthesis</keyword>
<evidence type="ECO:0000259" key="10">
    <source>
        <dbReference type="Pfam" id="PF02542"/>
    </source>
</evidence>
<feature type="site" description="Transition state stabilizer" evidence="8">
    <location>
        <position position="39"/>
    </location>
</feature>
<evidence type="ECO:0000256" key="6">
    <source>
        <dbReference type="ARBA" id="ARBA00023229"/>
    </source>
</evidence>
<proteinExistence type="inferred from homology"/>
<dbReference type="Proteomes" id="UP001164819">
    <property type="component" value="Chromosome"/>
</dbReference>
<feature type="binding site" evidence="8">
    <location>
        <position position="147"/>
    </location>
    <ligand>
        <name>4-CDP-2-C-methyl-D-erythritol 2-phosphate</name>
        <dbReference type="ChEBI" id="CHEBI:57919"/>
    </ligand>
</feature>
<evidence type="ECO:0000256" key="5">
    <source>
        <dbReference type="ARBA" id="ARBA00022723"/>
    </source>
</evidence>
<comment type="catalytic activity">
    <reaction evidence="1 8 9">
        <text>4-CDP-2-C-methyl-D-erythritol 2-phosphate = 2-C-methyl-D-erythritol 2,4-cyclic diphosphate + CMP</text>
        <dbReference type="Rhea" id="RHEA:23864"/>
        <dbReference type="ChEBI" id="CHEBI:57919"/>
        <dbReference type="ChEBI" id="CHEBI:58483"/>
        <dbReference type="ChEBI" id="CHEBI:60377"/>
        <dbReference type="EC" id="4.6.1.12"/>
    </reaction>
</comment>
<dbReference type="EMBL" id="CP098251">
    <property type="protein sequence ID" value="WAV92227.1"/>
    <property type="molecule type" value="Genomic_DNA"/>
</dbReference>
<feature type="binding site" evidence="8">
    <location>
        <begin position="61"/>
        <end position="63"/>
    </location>
    <ligand>
        <name>4-CDP-2-C-methyl-D-erythritol 2-phosphate</name>
        <dbReference type="ChEBI" id="CHEBI:57919"/>
    </ligand>
</feature>
<dbReference type="GO" id="GO:0008685">
    <property type="term" value="F:2-C-methyl-D-erythritol 2,4-cyclodiphosphate synthase activity"/>
    <property type="evidence" value="ECO:0007669"/>
    <property type="project" value="UniProtKB-UniRule"/>
</dbReference>
<dbReference type="EC" id="4.6.1.12" evidence="4 8"/>
<dbReference type="InterPro" id="IPR020555">
    <property type="entry name" value="MECDP_synthase_CS"/>
</dbReference>
<feature type="binding site" evidence="8">
    <location>
        <position position="15"/>
    </location>
    <ligand>
        <name>a divalent metal cation</name>
        <dbReference type="ChEBI" id="CHEBI:60240"/>
    </ligand>
</feature>
<dbReference type="InterPro" id="IPR036571">
    <property type="entry name" value="MECDP_synthase_sf"/>
</dbReference>
<evidence type="ECO:0000256" key="1">
    <source>
        <dbReference type="ARBA" id="ARBA00000200"/>
    </source>
</evidence>
<keyword evidence="7 8" id="KW-0456">Lyase</keyword>
<dbReference type="NCBIfam" id="TIGR00151">
    <property type="entry name" value="ispF"/>
    <property type="match status" value="1"/>
</dbReference>
<comment type="similarity">
    <text evidence="3 8 9">Belongs to the IspF family.</text>
</comment>
<feature type="binding site" evidence="8">
    <location>
        <begin position="39"/>
        <end position="40"/>
    </location>
    <ligand>
        <name>4-CDP-2-C-methyl-D-erythritol 2-phosphate</name>
        <dbReference type="ChEBI" id="CHEBI:57919"/>
    </ligand>
</feature>
<feature type="binding site" evidence="8">
    <location>
        <begin position="13"/>
        <end position="15"/>
    </location>
    <ligand>
        <name>4-CDP-2-C-methyl-D-erythritol 2-phosphate</name>
        <dbReference type="ChEBI" id="CHEBI:57919"/>
    </ligand>
</feature>
<protein>
    <recommendedName>
        <fullName evidence="4 8">2-C-methyl-D-erythritol 2,4-cyclodiphosphate synthase</fullName>
        <shortName evidence="8">MECDP-synthase</shortName>
        <shortName evidence="8">MECPP-synthase</shortName>
        <shortName evidence="8">MECPS</shortName>
        <ecNumber evidence="4 8">4.6.1.12</ecNumber>
    </recommendedName>
</protein>
<dbReference type="GO" id="GO:0019288">
    <property type="term" value="P:isopentenyl diphosphate biosynthetic process, methylerythritol 4-phosphate pathway"/>
    <property type="evidence" value="ECO:0007669"/>
    <property type="project" value="UniProtKB-UniRule"/>
</dbReference>
<evidence type="ECO:0000256" key="4">
    <source>
        <dbReference type="ARBA" id="ARBA00012579"/>
    </source>
</evidence>
<dbReference type="SUPFAM" id="SSF69765">
    <property type="entry name" value="IpsF-like"/>
    <property type="match status" value="1"/>
</dbReference>
<dbReference type="CDD" id="cd00554">
    <property type="entry name" value="MECDP_synthase"/>
    <property type="match status" value="1"/>
</dbReference>
<reference evidence="11" key="1">
    <citation type="journal article" date="2022" name="Front. Microbiol.">
        <title>New perspectives on an old grouping: The genomic and phenotypic variability of Oxalobacter formigenes and the implications for calcium oxalate stone prevention.</title>
        <authorList>
            <person name="Chmiel J.A."/>
            <person name="Carr C."/>
            <person name="Stuivenberg G.A."/>
            <person name="Venema R."/>
            <person name="Chanyi R.M."/>
            <person name="Al K.F."/>
            <person name="Giguere D."/>
            <person name="Say H."/>
            <person name="Akouris P.P."/>
            <person name="Dominguez Romero S.A."/>
            <person name="Kwong A."/>
            <person name="Tai V."/>
            <person name="Koval S.F."/>
            <person name="Razvi H."/>
            <person name="Bjazevic J."/>
            <person name="Burton J.P."/>
        </authorList>
    </citation>
    <scope>NUCLEOTIDE SEQUENCE</scope>
    <source>
        <strain evidence="11">OxK</strain>
    </source>
</reference>
<sequence length="174" mass="18379">MNDFPFRIGQGYDCHALVPGRKLIIGGVLIPHSTGLLGHSDADVLLHAVTDALLGGAGLGDIGRHFPDSDERFAGADSRVLLAEAMKRVAREGYVVGNVDATIIAQAPRMAPHIDAMKSHLAADLGVDVSQVNIKAKTNEKLGFLGRKEGIAAEAVVLLYRSAGWSGKACRSNE</sequence>
<feature type="domain" description="2-C-methyl-D-erythritol 2,4-cyclodiphosphate synthase" evidence="10">
    <location>
        <begin position="6"/>
        <end position="159"/>
    </location>
</feature>
<evidence type="ECO:0000313" key="11">
    <source>
        <dbReference type="EMBL" id="WAV92227.1"/>
    </source>
</evidence>
<dbReference type="PANTHER" id="PTHR43181:SF1">
    <property type="entry name" value="2-C-METHYL-D-ERYTHRITOL 2,4-CYCLODIPHOSPHATE SYNTHASE, CHLOROPLASTIC"/>
    <property type="match status" value="1"/>
</dbReference>
<feature type="site" description="Transition state stabilizer" evidence="8">
    <location>
        <position position="138"/>
    </location>
</feature>